<name>A0AAP3E8Q1_9EURY</name>
<evidence type="ECO:0000313" key="1">
    <source>
        <dbReference type="EMBL" id="MCU4753474.1"/>
    </source>
</evidence>
<organism evidence="1 2">
    <name type="scientific">Natronosalvus hydrolyticus</name>
    <dbReference type="NCBI Taxonomy" id="2979988"/>
    <lineage>
        <taxon>Archaea</taxon>
        <taxon>Methanobacteriati</taxon>
        <taxon>Methanobacteriota</taxon>
        <taxon>Stenosarchaea group</taxon>
        <taxon>Halobacteria</taxon>
        <taxon>Halobacteriales</taxon>
        <taxon>Natrialbaceae</taxon>
        <taxon>Natronosalvus</taxon>
    </lineage>
</organism>
<gene>
    <name evidence="1" type="ORF">OB919_16030</name>
</gene>
<dbReference type="EMBL" id="JAOPJZ010000017">
    <property type="protein sequence ID" value="MCU4753474.1"/>
    <property type="molecule type" value="Genomic_DNA"/>
</dbReference>
<protein>
    <submittedName>
        <fullName evidence="1">DUF4238 domain-containing protein</fullName>
    </submittedName>
</protein>
<dbReference type="InterPro" id="IPR025332">
    <property type="entry name" value="DUF4238"/>
</dbReference>
<accession>A0AAP3E8Q1</accession>
<reference evidence="1 2" key="1">
    <citation type="submission" date="2022-09" db="EMBL/GenBank/DDBJ databases">
        <title>Enrichment on poylsaccharides allowed isolation of novel metabolic and taxonomic groups of Haloarchaea.</title>
        <authorList>
            <person name="Sorokin D.Y."/>
            <person name="Elcheninov A.G."/>
            <person name="Khizhniak T.V."/>
            <person name="Kolganova T.V."/>
            <person name="Kublanov I.V."/>
        </authorList>
    </citation>
    <scope>NUCLEOTIDE SEQUENCE [LARGE SCALE GENOMIC DNA]</scope>
    <source>
        <strain evidence="1 2">AArc-curdl1</strain>
    </source>
</reference>
<dbReference type="Proteomes" id="UP001321047">
    <property type="component" value="Unassembled WGS sequence"/>
</dbReference>
<dbReference type="AlphaFoldDB" id="A0AAP3E8Q1"/>
<keyword evidence="2" id="KW-1185">Reference proteome</keyword>
<dbReference type="Pfam" id="PF14022">
    <property type="entry name" value="DUF4238"/>
    <property type="match status" value="1"/>
</dbReference>
<sequence length="387" mass="44462">MPERKNQHYVPQFYLDAWATDEKVDTLHLESGNVFDQHLTKVCARNYFYSINTAVEEEFADLEGFHSGPIKRLRNGWTLTDLTDKELKLLYSFVTTQRFRTKAKRSDIEEGDEFFRDGARDDLESGRYEDIIKWKGDLSDEEKEDALVDASILGIHHRDIAHGIFGYIGIGDLEAVMLRNVTSHEFVVSDSPVVHENPAFKERRELKIGGLANRGLQIYCPIGPDRMLLLYDSFVYSFDSNSKHQVLVKSENVVDELNLLQFHSAENIVMFDSCSEEYVQGLLNRMDEVRRREEITFPLEIETGETLQFTEVPHHQLPRLSPSLPDCTINTGLSYTKERSTCQAPVQRKLVHLIFNESHGASDVAVIYSIRLLQELLDLERYDPGLG</sequence>
<comment type="caution">
    <text evidence="1">The sequence shown here is derived from an EMBL/GenBank/DDBJ whole genome shotgun (WGS) entry which is preliminary data.</text>
</comment>
<proteinExistence type="predicted"/>
<evidence type="ECO:0000313" key="2">
    <source>
        <dbReference type="Proteomes" id="UP001321047"/>
    </source>
</evidence>
<dbReference type="RefSeq" id="WP_342809791.1">
    <property type="nucleotide sequence ID" value="NZ_JAOPJZ010000017.1"/>
</dbReference>